<evidence type="ECO:0000256" key="1">
    <source>
        <dbReference type="SAM" id="Phobius"/>
    </source>
</evidence>
<keyword evidence="1" id="KW-1133">Transmembrane helix</keyword>
<feature type="transmembrane region" description="Helical" evidence="1">
    <location>
        <begin position="31"/>
        <end position="51"/>
    </location>
</feature>
<keyword evidence="1" id="KW-0812">Transmembrane</keyword>
<organism evidence="2 3">
    <name type="scientific">Goodfellowiella coeruleoviolacea</name>
    <dbReference type="NCBI Taxonomy" id="334858"/>
    <lineage>
        <taxon>Bacteria</taxon>
        <taxon>Bacillati</taxon>
        <taxon>Actinomycetota</taxon>
        <taxon>Actinomycetes</taxon>
        <taxon>Pseudonocardiales</taxon>
        <taxon>Pseudonocardiaceae</taxon>
        <taxon>Goodfellowiella</taxon>
    </lineage>
</organism>
<gene>
    <name evidence="2" type="ORF">LX83_001439</name>
</gene>
<dbReference type="AlphaFoldDB" id="A0AAE3KFN5"/>
<feature type="transmembrane region" description="Helical" evidence="1">
    <location>
        <begin position="58"/>
        <end position="76"/>
    </location>
</feature>
<accession>A0AAE3KFN5</accession>
<sequence length="77" mass="7885">MATSLFVVGGLVMVLVAMAQARDRKGSRHADVVRTGLIGLGVIAVLALLQATVFPSTLAWALVAALAIAVLTLTVVD</sequence>
<keyword evidence="1" id="KW-0472">Membrane</keyword>
<evidence type="ECO:0000313" key="3">
    <source>
        <dbReference type="Proteomes" id="UP001206128"/>
    </source>
</evidence>
<protein>
    <submittedName>
        <fullName evidence="2">Uncharacterized protein</fullName>
    </submittedName>
</protein>
<comment type="caution">
    <text evidence="2">The sequence shown here is derived from an EMBL/GenBank/DDBJ whole genome shotgun (WGS) entry which is preliminary data.</text>
</comment>
<dbReference type="EMBL" id="JAMTCK010000003">
    <property type="protein sequence ID" value="MCP2164599.1"/>
    <property type="molecule type" value="Genomic_DNA"/>
</dbReference>
<proteinExistence type="predicted"/>
<keyword evidence="3" id="KW-1185">Reference proteome</keyword>
<reference evidence="2" key="1">
    <citation type="submission" date="2022-06" db="EMBL/GenBank/DDBJ databases">
        <title>Genomic Encyclopedia of Archaeal and Bacterial Type Strains, Phase II (KMG-II): from individual species to whole genera.</title>
        <authorList>
            <person name="Goeker M."/>
        </authorList>
    </citation>
    <scope>NUCLEOTIDE SEQUENCE</scope>
    <source>
        <strain evidence="2">DSM 43935</strain>
    </source>
</reference>
<name>A0AAE3KFN5_9PSEU</name>
<evidence type="ECO:0000313" key="2">
    <source>
        <dbReference type="EMBL" id="MCP2164599.1"/>
    </source>
</evidence>
<dbReference type="Proteomes" id="UP001206128">
    <property type="component" value="Unassembled WGS sequence"/>
</dbReference>